<evidence type="ECO:0000256" key="6">
    <source>
        <dbReference type="ARBA" id="ARBA00022801"/>
    </source>
</evidence>
<dbReference type="InterPro" id="IPR001584">
    <property type="entry name" value="Integrase_cat-core"/>
</dbReference>
<dbReference type="Proteomes" id="UP000653454">
    <property type="component" value="Unassembled WGS sequence"/>
</dbReference>
<dbReference type="InterPro" id="IPR012337">
    <property type="entry name" value="RNaseH-like_sf"/>
</dbReference>
<keyword evidence="8" id="KW-0479">Metal-binding</keyword>
<dbReference type="InterPro" id="IPR001878">
    <property type="entry name" value="Znf_CCHC"/>
</dbReference>
<keyword evidence="8" id="KW-0862">Zinc</keyword>
<keyword evidence="5" id="KW-0255">Endonuclease</keyword>
<feature type="compositionally biased region" description="Basic and acidic residues" evidence="9">
    <location>
        <begin position="123"/>
        <end position="136"/>
    </location>
</feature>
<dbReference type="Gene3D" id="4.10.60.10">
    <property type="entry name" value="Zinc finger, CCHC-type"/>
    <property type="match status" value="1"/>
</dbReference>
<evidence type="ECO:0000259" key="11">
    <source>
        <dbReference type="PROSITE" id="PS50994"/>
    </source>
</evidence>
<feature type="region of interest" description="Disordered" evidence="9">
    <location>
        <begin position="1"/>
        <end position="54"/>
    </location>
</feature>
<keyword evidence="6" id="KW-0378">Hydrolase</keyword>
<evidence type="ECO:0000259" key="10">
    <source>
        <dbReference type="PROSITE" id="PS50158"/>
    </source>
</evidence>
<evidence type="ECO:0000256" key="8">
    <source>
        <dbReference type="PROSITE-ProRule" id="PRU00047"/>
    </source>
</evidence>
<dbReference type="PANTHER" id="PTHR37984">
    <property type="entry name" value="PROTEIN CBG26694"/>
    <property type="match status" value="1"/>
</dbReference>
<dbReference type="EMBL" id="CAJHNJ030000402">
    <property type="protein sequence ID" value="CAG9137741.1"/>
    <property type="molecule type" value="Genomic_DNA"/>
</dbReference>
<gene>
    <name evidence="12" type="ORF">PLXY2_LOCUS16001</name>
</gene>
<keyword evidence="13" id="KW-1185">Reference proteome</keyword>
<dbReference type="SUPFAM" id="SSF57756">
    <property type="entry name" value="Retrovirus zinc finger-like domains"/>
    <property type="match status" value="1"/>
</dbReference>
<protein>
    <submittedName>
        <fullName evidence="12">(diamondback moth) hypothetical protein</fullName>
    </submittedName>
</protein>
<dbReference type="GO" id="GO:0008233">
    <property type="term" value="F:peptidase activity"/>
    <property type="evidence" value="ECO:0007669"/>
    <property type="project" value="UniProtKB-KW"/>
</dbReference>
<dbReference type="PROSITE" id="PS50994">
    <property type="entry name" value="INTEGRASE"/>
    <property type="match status" value="1"/>
</dbReference>
<dbReference type="Pfam" id="PF00078">
    <property type="entry name" value="RVT_1"/>
    <property type="match status" value="1"/>
</dbReference>
<dbReference type="PROSITE" id="PS50158">
    <property type="entry name" value="ZF_CCHC"/>
    <property type="match status" value="1"/>
</dbReference>
<reference evidence="12" key="1">
    <citation type="submission" date="2020-11" db="EMBL/GenBank/DDBJ databases">
        <authorList>
            <person name="Whiteford S."/>
        </authorList>
    </citation>
    <scope>NUCLEOTIDE SEQUENCE</scope>
</reference>
<proteinExistence type="predicted"/>
<dbReference type="InterPro" id="IPR043502">
    <property type="entry name" value="DNA/RNA_pol_sf"/>
</dbReference>
<dbReference type="AlphaFoldDB" id="A0A8S4GCX9"/>
<dbReference type="PANTHER" id="PTHR37984:SF5">
    <property type="entry name" value="PROTEIN NYNRIN-LIKE"/>
    <property type="match status" value="1"/>
</dbReference>
<dbReference type="InterPro" id="IPR036397">
    <property type="entry name" value="RNaseH_sf"/>
</dbReference>
<dbReference type="GO" id="GO:0008270">
    <property type="term" value="F:zinc ion binding"/>
    <property type="evidence" value="ECO:0007669"/>
    <property type="project" value="UniProtKB-KW"/>
</dbReference>
<dbReference type="GO" id="GO:0015074">
    <property type="term" value="P:DNA integration"/>
    <property type="evidence" value="ECO:0007669"/>
    <property type="project" value="InterPro"/>
</dbReference>
<dbReference type="GO" id="GO:0003676">
    <property type="term" value="F:nucleic acid binding"/>
    <property type="evidence" value="ECO:0007669"/>
    <property type="project" value="InterPro"/>
</dbReference>
<feature type="compositionally biased region" description="Basic and acidic residues" evidence="9">
    <location>
        <begin position="387"/>
        <end position="397"/>
    </location>
</feature>
<dbReference type="GO" id="GO:0006508">
    <property type="term" value="P:proteolysis"/>
    <property type="evidence" value="ECO:0007669"/>
    <property type="project" value="UniProtKB-KW"/>
</dbReference>
<dbReference type="InterPro" id="IPR050951">
    <property type="entry name" value="Retrovirus_Pol_polyprotein"/>
</dbReference>
<keyword evidence="2" id="KW-0808">Transferase</keyword>
<dbReference type="SMART" id="SM00343">
    <property type="entry name" value="ZnF_C2HC"/>
    <property type="match status" value="1"/>
</dbReference>
<accession>A0A8S4GCX9</accession>
<evidence type="ECO:0000313" key="12">
    <source>
        <dbReference type="EMBL" id="CAG9137741.1"/>
    </source>
</evidence>
<evidence type="ECO:0000256" key="4">
    <source>
        <dbReference type="ARBA" id="ARBA00022722"/>
    </source>
</evidence>
<dbReference type="InterPro" id="IPR000477">
    <property type="entry name" value="RT_dom"/>
</dbReference>
<sequence>MEVRTSDGSRSSVESEPISRRRSNGDHARQSPRRRTDQKSEGAEGSLMTTTQRGRDDDVADGVVVTIVLIVKSTMWYIGGRKAVDCLLNGVEDRAVRVGAQAARFREPEDLLKYFKTVKTETARDVGNKPGQDRRLPSQHQSNNREFAEANKTNAPTSFTCHNCNEFSHKTLLPPSFPLASGSWCVTQPVARYDGSTVVLPLTEPGFINGHDVHVIAEHSGYELVMTDLKKAFDTVSVPILVQRLEDIGIRGIPLQLLQDYLTNRTQRVKIVNQNSDLINISYGVPQGSILGPVAAAPQAYQLCSAANQKMAALLLADGAQAYQSSAPGHARGGLIPAGSFNFPKIVGLATRKFVSSFLESPIADESVDRPQEPPLISDVPTSEVGSPREDCREKQSSRMDENVLKLVLEAQGKNMASLIDAIRQPPRTVILPEFDPDKPEADPRAWCSTADLCLSEDPLHGSALIIVISAALKGCASRWLSQVSFAGMTWQQFKDMFIARYGCAETLAATLIKLQNNRPKENEPLPAYAARMVTALTSRLQNVPTDKIVIASVLSHMAQFEPRLQRLAFTAEINSRDQLQRELQAFSYLKRNASSMHGNGDERIDYKRFKPSIISALRCFHCAHAELVPFRHSGQQPVVKDNIGQTNTTSAVAQSPRRFQRQADPVCFRCGTPGHFASNCHRNVPVTSTGPSPQLGGNGAANSTERRVDVCCVDYPRAELTNNDACSGYHQIPVHPDSVEKTAFVTPEGQWEYLAMPFGLKNATSVFQRAVNSALVVESRHVEQKRVDFAELTDDWLKVEQDKDEEIKKIISDLQNESLSEDIRKTYELSVPRHTLHIDASGKLSGKSDLKEYVFVTIDAFTKYVLLFHSKNIDTNSSINALKSAITLFGPPRRVIADQGRCFSSKEFALFCESHCIDLHLIATGSSRANGQVERVMSTLKRMLTSVETRKDRSWQDALGDVQLAMNSTVNRVTKASPLELLIGRVARPLSLMSVHEDEPEINLNEIREQAAQNIESNACYDKERFDRHKANVTKLSVGDFVLIENEERNQTKLDAKFRGPLKIIEVLDGDRYLLKSLNSKRTYKYSHDRVRKIPDQQVPPEFDTVADLSESDNVDCSNDL</sequence>
<organism evidence="12 13">
    <name type="scientific">Plutella xylostella</name>
    <name type="common">Diamondback moth</name>
    <name type="synonym">Plutella maculipennis</name>
    <dbReference type="NCBI Taxonomy" id="51655"/>
    <lineage>
        <taxon>Eukaryota</taxon>
        <taxon>Metazoa</taxon>
        <taxon>Ecdysozoa</taxon>
        <taxon>Arthropoda</taxon>
        <taxon>Hexapoda</taxon>
        <taxon>Insecta</taxon>
        <taxon>Pterygota</taxon>
        <taxon>Neoptera</taxon>
        <taxon>Endopterygota</taxon>
        <taxon>Lepidoptera</taxon>
        <taxon>Glossata</taxon>
        <taxon>Ditrysia</taxon>
        <taxon>Yponomeutoidea</taxon>
        <taxon>Plutellidae</taxon>
        <taxon>Plutella</taxon>
    </lineage>
</organism>
<evidence type="ECO:0000256" key="5">
    <source>
        <dbReference type="ARBA" id="ARBA00022759"/>
    </source>
</evidence>
<keyword evidence="8" id="KW-0863">Zinc-finger</keyword>
<dbReference type="GO" id="GO:0042575">
    <property type="term" value="C:DNA polymerase complex"/>
    <property type="evidence" value="ECO:0007669"/>
    <property type="project" value="UniProtKB-ARBA"/>
</dbReference>
<evidence type="ECO:0000256" key="9">
    <source>
        <dbReference type="SAM" id="MobiDB-lite"/>
    </source>
</evidence>
<dbReference type="FunFam" id="3.10.10.10:FF:000007">
    <property type="entry name" value="Retrovirus-related Pol polyprotein from transposon 17.6-like Protein"/>
    <property type="match status" value="1"/>
</dbReference>
<feature type="domain" description="CCHC-type" evidence="10">
    <location>
        <begin position="668"/>
        <end position="681"/>
    </location>
</feature>
<feature type="region of interest" description="Disordered" evidence="9">
    <location>
        <begin position="365"/>
        <end position="397"/>
    </location>
</feature>
<dbReference type="GO" id="GO:0004519">
    <property type="term" value="F:endonuclease activity"/>
    <property type="evidence" value="ECO:0007669"/>
    <property type="project" value="UniProtKB-KW"/>
</dbReference>
<dbReference type="InterPro" id="IPR036875">
    <property type="entry name" value="Znf_CCHC_sf"/>
</dbReference>
<comment type="caution">
    <text evidence="12">The sequence shown here is derived from an EMBL/GenBank/DDBJ whole genome shotgun (WGS) entry which is preliminary data.</text>
</comment>
<feature type="domain" description="Integrase catalytic" evidence="11">
    <location>
        <begin position="829"/>
        <end position="987"/>
    </location>
</feature>
<keyword evidence="3" id="KW-0548">Nucleotidyltransferase</keyword>
<feature type="region of interest" description="Disordered" evidence="9">
    <location>
        <begin position="123"/>
        <end position="143"/>
    </location>
</feature>
<evidence type="ECO:0000256" key="3">
    <source>
        <dbReference type="ARBA" id="ARBA00022695"/>
    </source>
</evidence>
<keyword evidence="1" id="KW-0645">Protease</keyword>
<dbReference type="Pfam" id="PF00665">
    <property type="entry name" value="rve"/>
    <property type="match status" value="1"/>
</dbReference>
<dbReference type="SUPFAM" id="SSF56672">
    <property type="entry name" value="DNA/RNA polymerases"/>
    <property type="match status" value="1"/>
</dbReference>
<name>A0A8S4GCX9_PLUXY</name>
<evidence type="ECO:0000256" key="7">
    <source>
        <dbReference type="ARBA" id="ARBA00022918"/>
    </source>
</evidence>
<feature type="compositionally biased region" description="Basic and acidic residues" evidence="9">
    <location>
        <begin position="17"/>
        <end position="42"/>
    </location>
</feature>
<keyword evidence="7" id="KW-0695">RNA-directed DNA polymerase</keyword>
<dbReference type="Pfam" id="PF00098">
    <property type="entry name" value="zf-CCHC"/>
    <property type="match status" value="1"/>
</dbReference>
<evidence type="ECO:0000256" key="1">
    <source>
        <dbReference type="ARBA" id="ARBA00022670"/>
    </source>
</evidence>
<dbReference type="Gene3D" id="3.30.420.10">
    <property type="entry name" value="Ribonuclease H-like superfamily/Ribonuclease H"/>
    <property type="match status" value="1"/>
</dbReference>
<dbReference type="SUPFAM" id="SSF53098">
    <property type="entry name" value="Ribonuclease H-like"/>
    <property type="match status" value="1"/>
</dbReference>
<dbReference type="GO" id="GO:0003964">
    <property type="term" value="F:RNA-directed DNA polymerase activity"/>
    <property type="evidence" value="ECO:0007669"/>
    <property type="project" value="UniProtKB-KW"/>
</dbReference>
<evidence type="ECO:0000313" key="13">
    <source>
        <dbReference type="Proteomes" id="UP000653454"/>
    </source>
</evidence>
<keyword evidence="4" id="KW-0540">Nuclease</keyword>
<evidence type="ECO:0000256" key="2">
    <source>
        <dbReference type="ARBA" id="ARBA00022679"/>
    </source>
</evidence>
<dbReference type="Gene3D" id="3.10.10.10">
    <property type="entry name" value="HIV Type 1 Reverse Transcriptase, subunit A, domain 1"/>
    <property type="match status" value="1"/>
</dbReference>